<reference evidence="2" key="1">
    <citation type="submission" date="2025-08" db="UniProtKB">
        <authorList>
            <consortium name="RefSeq"/>
        </authorList>
    </citation>
    <scope>IDENTIFICATION</scope>
    <source>
        <tissue evidence="2">Tentacle</tissue>
    </source>
</reference>
<keyword evidence="1" id="KW-1185">Reference proteome</keyword>
<gene>
    <name evidence="2" type="primary">LOC116302790</name>
</gene>
<evidence type="ECO:0000313" key="2">
    <source>
        <dbReference type="RefSeq" id="XP_031568019.1"/>
    </source>
</evidence>
<evidence type="ECO:0000313" key="1">
    <source>
        <dbReference type="Proteomes" id="UP000515163"/>
    </source>
</evidence>
<dbReference type="InParanoid" id="A0A6P8IMF3"/>
<sequence>MAFQTFSSACIVRRLVIAIASVRKKTTCKVLVRNSTMSKHVLGCSGLTRSDQESFKRSDFYVQIFRRSREEANKQTTQLLEIAEVLCKEDSKNSQRKGNVFKKLAPQIEKHVFDGLQKDICVNLWEEAAEHVYGTTTN</sequence>
<dbReference type="Proteomes" id="UP000515163">
    <property type="component" value="Unplaced"/>
</dbReference>
<protein>
    <submittedName>
        <fullName evidence="2">Uncharacterized protein LOC116302790</fullName>
    </submittedName>
</protein>
<dbReference type="AlphaFoldDB" id="A0A6P8IMF3"/>
<dbReference type="OrthoDB" id="5969224at2759"/>
<proteinExistence type="predicted"/>
<organism evidence="1 2">
    <name type="scientific">Actinia tenebrosa</name>
    <name type="common">Australian red waratah sea anemone</name>
    <dbReference type="NCBI Taxonomy" id="6105"/>
    <lineage>
        <taxon>Eukaryota</taxon>
        <taxon>Metazoa</taxon>
        <taxon>Cnidaria</taxon>
        <taxon>Anthozoa</taxon>
        <taxon>Hexacorallia</taxon>
        <taxon>Actiniaria</taxon>
        <taxon>Actiniidae</taxon>
        <taxon>Actinia</taxon>
    </lineage>
</organism>
<dbReference type="GeneID" id="116302790"/>
<accession>A0A6P8IMF3</accession>
<dbReference type="KEGG" id="aten:116302790"/>
<dbReference type="RefSeq" id="XP_031568019.1">
    <property type="nucleotide sequence ID" value="XM_031712159.1"/>
</dbReference>
<name>A0A6P8IMF3_ACTTE</name>